<proteinExistence type="predicted"/>
<organism evidence="2 3">
    <name type="scientific">Schaedlerella arabinosiphila</name>
    <dbReference type="NCBI Taxonomy" id="2044587"/>
    <lineage>
        <taxon>Bacteria</taxon>
        <taxon>Bacillati</taxon>
        <taxon>Bacillota</taxon>
        <taxon>Clostridia</taxon>
        <taxon>Lachnospirales</taxon>
        <taxon>Lachnospiraceae</taxon>
        <taxon>Schaedlerella</taxon>
    </lineage>
</organism>
<dbReference type="RefSeq" id="WP_044990002.1">
    <property type="nucleotide sequence ID" value="NZ_VIRB01000149.1"/>
</dbReference>
<evidence type="ECO:0000313" key="3">
    <source>
        <dbReference type="Proteomes" id="UP000474104"/>
    </source>
</evidence>
<dbReference type="AlphaFoldDB" id="A0A9X5H768"/>
<reference evidence="2 3" key="1">
    <citation type="submission" date="2019-07" db="EMBL/GenBank/DDBJ databases">
        <title>Draft genome sequences of 15 bacterial species constituting the stable defined intestinal microbiota of the GM15 gnotobiotic mouse model.</title>
        <authorList>
            <person name="Elie C."/>
            <person name="Mathieu A."/>
            <person name="Saliou A."/>
            <person name="Darnaud M."/>
            <person name="Leulier F."/>
            <person name="Tamellini A."/>
        </authorList>
    </citation>
    <scope>NUCLEOTIDE SEQUENCE [LARGE SCALE GENOMIC DNA]</scope>
    <source>
        <strain evidence="3">ASF 502</strain>
    </source>
</reference>
<protein>
    <submittedName>
        <fullName evidence="2">Uncharacterized protein</fullName>
    </submittedName>
</protein>
<sequence length="141" mass="17102">MPDQEKRSIDEIMEDLQRINQEFRERVRDGFKNPDDFIKLSEIEKMGRELSLNTQKLYLEETTSLLNDIDESLLIRKKNRVQRKRDKSYPFTTRSSKYHNDQWSSQHFPPETTPCKQREQSTFIKDGRRKKHRSAGLFFRY</sequence>
<dbReference type="EMBL" id="VIRB01000149">
    <property type="protein sequence ID" value="NDO71857.1"/>
    <property type="molecule type" value="Genomic_DNA"/>
</dbReference>
<dbReference type="OrthoDB" id="9776801at2"/>
<evidence type="ECO:0000256" key="1">
    <source>
        <dbReference type="SAM" id="MobiDB-lite"/>
    </source>
</evidence>
<dbReference type="Proteomes" id="UP000474104">
    <property type="component" value="Unassembled WGS sequence"/>
</dbReference>
<feature type="region of interest" description="Disordered" evidence="1">
    <location>
        <begin position="84"/>
        <end position="121"/>
    </location>
</feature>
<name>A0A9X5H768_9FIRM</name>
<accession>A0A9X5H768</accession>
<comment type="caution">
    <text evidence="2">The sequence shown here is derived from an EMBL/GenBank/DDBJ whole genome shotgun (WGS) entry which is preliminary data.</text>
</comment>
<feature type="compositionally biased region" description="Polar residues" evidence="1">
    <location>
        <begin position="90"/>
        <end position="107"/>
    </location>
</feature>
<evidence type="ECO:0000313" key="2">
    <source>
        <dbReference type="EMBL" id="NDO71857.1"/>
    </source>
</evidence>
<gene>
    <name evidence="2" type="ORF">FMM80_25680</name>
</gene>